<evidence type="ECO:0000313" key="1">
    <source>
        <dbReference type="EMBL" id="KAJ8727273.1"/>
    </source>
</evidence>
<evidence type="ECO:0000313" key="2">
    <source>
        <dbReference type="Proteomes" id="UP001231649"/>
    </source>
</evidence>
<dbReference type="EMBL" id="CM056783">
    <property type="protein sequence ID" value="KAJ8727273.1"/>
    <property type="molecule type" value="Genomic_DNA"/>
</dbReference>
<proteinExistence type="predicted"/>
<gene>
    <name evidence="1" type="ORF">PYW08_015670</name>
</gene>
<dbReference type="Proteomes" id="UP001231649">
    <property type="component" value="Chromosome 7"/>
</dbReference>
<name>A0ACC2QXA1_9NEOP</name>
<reference evidence="1" key="1">
    <citation type="submission" date="2023-03" db="EMBL/GenBank/DDBJ databases">
        <title>Chromosome-level genomes of two armyworms, Mythimna separata and Mythimna loreyi, provide insights into the biosynthesis and reception of sex pheromones.</title>
        <authorList>
            <person name="Zhao H."/>
        </authorList>
    </citation>
    <scope>NUCLEOTIDE SEQUENCE</scope>
    <source>
        <strain evidence="1">BeijingLab</strain>
    </source>
</reference>
<organism evidence="1 2">
    <name type="scientific">Mythimna loreyi</name>
    <dbReference type="NCBI Taxonomy" id="667449"/>
    <lineage>
        <taxon>Eukaryota</taxon>
        <taxon>Metazoa</taxon>
        <taxon>Ecdysozoa</taxon>
        <taxon>Arthropoda</taxon>
        <taxon>Hexapoda</taxon>
        <taxon>Insecta</taxon>
        <taxon>Pterygota</taxon>
        <taxon>Neoptera</taxon>
        <taxon>Endopterygota</taxon>
        <taxon>Lepidoptera</taxon>
        <taxon>Glossata</taxon>
        <taxon>Ditrysia</taxon>
        <taxon>Noctuoidea</taxon>
        <taxon>Noctuidae</taxon>
        <taxon>Noctuinae</taxon>
        <taxon>Hadenini</taxon>
        <taxon>Mythimna</taxon>
    </lineage>
</organism>
<accession>A0ACC2QXA1</accession>
<sequence length="724" mass="79614">MYAQLCKRLSEEAPNFEPPGQPCTFKLLLLNKCRTEFENRAQAFAAFEDKALLPEEEEKRHLAKCKMLGNIKFIGELGKLEILAESILHRCIQNLLARRAAAEHHEDLECLAQLVRTCGRVLDSERGRGLMDQYFARIETLSASRELAPRIRFMLRDTVELRRGGWVPRAAVTAEGPVPIHQLRHDDEHVPRRERERDRERERERDSLFRGGLRSRPLDDVLAGLSLQPAAALVPPPDKLFGNGFGAPRDGFRQRSAPGYYPRQGNNMHYNKHSQTSQQGNGSKDGSSRSNKARVYTAGALQDVQMRPAANSLMFTANKLSKPQPQLPLAPVQQNVLTPSFASAPPLLKEPAITIKPAADKKDKPKKDKGPNKEEACRLAVEAADAAAAGEGDEPSAALRRLRELAPPDKVLRRATAAVLEHALHGPRGDAAQLRACVLVVRAIKRSPAGDALRALVHAAHPHARLPRLLAAAVEHKLVALADVGAWCDAGAHHPLLLEVLQALAEALGVERLAQLCDEGKLNVCAHVLPDGAAAAPAALEALEARGLAALVPQLRVQAQLQRQLAAEPAPHALYRWIKANVEPAVRANSAFVSTLVALVAEHVTAAAGSGAAAPDKAALEHEKQLLEAYAPLLTALLEGQPELQLAAVYAVQVHAHQHRYPKGMLLRWFMYLYNLEVCEEDAFLRWREDVTDAYPGKGEALFQVNTWLTWLQQQESEDEEAED</sequence>
<keyword evidence="2" id="KW-1185">Reference proteome</keyword>
<comment type="caution">
    <text evidence="1">The sequence shown here is derived from an EMBL/GenBank/DDBJ whole genome shotgun (WGS) entry which is preliminary data.</text>
</comment>
<protein>
    <submittedName>
        <fullName evidence="1">Uncharacterized protein</fullName>
    </submittedName>
</protein>